<dbReference type="GO" id="GO:0016715">
    <property type="term" value="F:oxidoreductase activity, acting on paired donors, with incorporation or reduction of molecular oxygen, reduced ascorbate as one donor, and incorporation of one atom of oxygen"/>
    <property type="evidence" value="ECO:0007669"/>
    <property type="project" value="InterPro"/>
</dbReference>
<dbReference type="Pfam" id="PF09112">
    <property type="entry name" value="N-glycanase_N"/>
    <property type="match status" value="1"/>
</dbReference>
<dbReference type="Proteomes" id="UP000240621">
    <property type="component" value="Unassembled WGS sequence"/>
</dbReference>
<keyword evidence="2" id="KW-0732">Signal</keyword>
<keyword evidence="8" id="KW-1185">Reference proteome</keyword>
<keyword evidence="3" id="KW-1015">Disulfide bond</keyword>
<evidence type="ECO:0000313" key="8">
    <source>
        <dbReference type="Proteomes" id="UP000396862"/>
    </source>
</evidence>
<evidence type="ECO:0000313" key="7">
    <source>
        <dbReference type="Proteomes" id="UP000240621"/>
    </source>
</evidence>
<evidence type="ECO:0000256" key="2">
    <source>
        <dbReference type="ARBA" id="ARBA00022729"/>
    </source>
</evidence>
<dbReference type="Proteomes" id="UP000396862">
    <property type="component" value="Unassembled WGS sequence"/>
</dbReference>
<dbReference type="PROSITE" id="PS51257">
    <property type="entry name" value="PROKAR_LIPOPROTEIN"/>
    <property type="match status" value="1"/>
</dbReference>
<dbReference type="RefSeq" id="WP_106541990.1">
    <property type="nucleotide sequence ID" value="NZ_BLAU01000001.1"/>
</dbReference>
<dbReference type="EMBL" id="BLAU01000001">
    <property type="protein sequence ID" value="GET21930.1"/>
    <property type="molecule type" value="Genomic_DNA"/>
</dbReference>
<dbReference type="GO" id="GO:0016798">
    <property type="term" value="F:hydrolase activity, acting on glycosyl bonds"/>
    <property type="evidence" value="ECO:0007669"/>
    <property type="project" value="UniProtKB-KW"/>
</dbReference>
<sequence>MKKSFFYLLALLLLSSCGPKKIPAVGDQTYLVFDNQVVNFVPGKYPKDSIQPDANGIIHLGDGRLLLEKIHVPDFQRSVKVTATVTLKSHGDRWDKSGSLFVIPQNSSTNFLNIWTGKKSFPEPAKELEGLQGIVAGDDYQPVLELMRFMTPFGVGFYSDSTSARKPVYIDKWAKEVQWKEDVTDRISQLEGDVWIGVWVDTWTKEGYELSATLDFDESDIPCDAQKPTHAEPVLNTVYYIGPQGYPDIFARKNINVNVDIPEGAKNVRLQYIVTGHGGDDGGDEFVQKENIISLDGKKVYDFIPWRTDCASFRRFNPSSGVWLEKRKVQYLDWKAGKYKVKEMEEPIASSDYSRSNWCPGTDVPPVTIPLDSIAAGTHQITFSIPKAQPREGDKMNFWLVSAWLDWDE</sequence>
<dbReference type="Pfam" id="PF09113">
    <property type="entry name" value="N-glycanase_C"/>
    <property type="match status" value="1"/>
</dbReference>
<dbReference type="InterPro" id="IPR043022">
    <property type="entry name" value="PngaseF_N_sf"/>
</dbReference>
<keyword evidence="6" id="KW-0326">Glycosidase</keyword>
<dbReference type="InterPro" id="IPR012640">
    <property type="entry name" value="Membr_lipoprot_lipid_attach_CS"/>
</dbReference>
<proteinExistence type="predicted"/>
<dbReference type="Pfam" id="PF08139">
    <property type="entry name" value="LPAM_1"/>
    <property type="match status" value="1"/>
</dbReference>
<keyword evidence="6" id="KW-0378">Hydrolase</keyword>
<reference evidence="6 7" key="1">
    <citation type="submission" date="2018-03" db="EMBL/GenBank/DDBJ databases">
        <title>Genomic Encyclopedia of Archaeal and Bacterial Type Strains, Phase II (KMG-II): from individual species to whole genera.</title>
        <authorList>
            <person name="Goeker M."/>
        </authorList>
    </citation>
    <scope>NUCLEOTIDE SEQUENCE [LARGE SCALE GENOMIC DNA]</scope>
    <source>
        <strain evidence="6 7">DSM 27267</strain>
    </source>
</reference>
<dbReference type="InterPro" id="IPR014784">
    <property type="entry name" value="Cu2_ascorb_mOase-like_C"/>
</dbReference>
<comment type="caution">
    <text evidence="6">The sequence shown here is derived from an EMBL/GenBank/DDBJ whole genome shotgun (WGS) entry which is preliminary data.</text>
</comment>
<gene>
    <name evidence="6" type="ORF">CLV93_104117</name>
    <name evidence="5" type="ORF">JCM18694_21760</name>
</gene>
<organism evidence="6 7">
    <name type="scientific">Prolixibacter denitrificans</name>
    <dbReference type="NCBI Taxonomy" id="1541063"/>
    <lineage>
        <taxon>Bacteria</taxon>
        <taxon>Pseudomonadati</taxon>
        <taxon>Bacteroidota</taxon>
        <taxon>Bacteroidia</taxon>
        <taxon>Marinilabiliales</taxon>
        <taxon>Prolixibacteraceae</taxon>
        <taxon>Prolixibacter</taxon>
    </lineage>
</organism>
<protein>
    <recommendedName>
        <fullName evidence="1">Type IV secretion system putative lipoprotein virB7</fullName>
    </recommendedName>
</protein>
<dbReference type="OrthoDB" id="6281169at2"/>
<dbReference type="InterPro" id="IPR008977">
    <property type="entry name" value="PHM/PNGase_F_dom_sf"/>
</dbReference>
<evidence type="ECO:0000313" key="6">
    <source>
        <dbReference type="EMBL" id="PSK83187.1"/>
    </source>
</evidence>
<accession>A0A2P8CDX8</accession>
<dbReference type="InterPro" id="IPR015196">
    <property type="entry name" value="PngaseF_N"/>
</dbReference>
<evidence type="ECO:0000256" key="3">
    <source>
        <dbReference type="ARBA" id="ARBA00023157"/>
    </source>
</evidence>
<feature type="domain" description="Peptide-N-glycosidase F N-terminal" evidence="4">
    <location>
        <begin position="29"/>
        <end position="216"/>
    </location>
</feature>
<evidence type="ECO:0000259" key="4">
    <source>
        <dbReference type="SMART" id="SM01290"/>
    </source>
</evidence>
<dbReference type="Gene3D" id="2.60.120.230">
    <property type="match status" value="1"/>
</dbReference>
<name>A0A2P8CDX8_9BACT</name>
<reference evidence="5 8" key="2">
    <citation type="submission" date="2019-10" db="EMBL/GenBank/DDBJ databases">
        <title>Prolixibacter strains distinguished by the presence of nitrate reductase genes were adept at nitrate-dependent anaerobic corrosion of metallic iron and carbon steel.</title>
        <authorList>
            <person name="Iino T."/>
            <person name="Shono N."/>
            <person name="Ito K."/>
            <person name="Nakamura R."/>
            <person name="Sueoka K."/>
            <person name="Harayama S."/>
            <person name="Ohkuma M."/>
        </authorList>
    </citation>
    <scope>NUCLEOTIDE SEQUENCE [LARGE SCALE GENOMIC DNA]</scope>
    <source>
        <strain evidence="5 8">MIC1-1</strain>
    </source>
</reference>
<dbReference type="SUPFAM" id="SSF49742">
    <property type="entry name" value="PHM/PNGase F"/>
    <property type="match status" value="1"/>
</dbReference>
<dbReference type="SMART" id="SM01290">
    <property type="entry name" value="N-glycanase_N"/>
    <property type="match status" value="1"/>
</dbReference>
<evidence type="ECO:0000313" key="5">
    <source>
        <dbReference type="EMBL" id="GET21930.1"/>
    </source>
</evidence>
<evidence type="ECO:0000256" key="1">
    <source>
        <dbReference type="ARBA" id="ARBA00017922"/>
    </source>
</evidence>
<dbReference type="EMBL" id="PYGC01000004">
    <property type="protein sequence ID" value="PSK83187.1"/>
    <property type="molecule type" value="Genomic_DNA"/>
</dbReference>
<dbReference type="AlphaFoldDB" id="A0A2P8CDX8"/>
<dbReference type="InterPro" id="IPR015197">
    <property type="entry name" value="PngaseF_C"/>
</dbReference>
<dbReference type="Gene3D" id="2.60.120.1570">
    <property type="entry name" value="Peptide-N-glycosidase F, N-terminal domain"/>
    <property type="match status" value="1"/>
</dbReference>